<dbReference type="Proteomes" id="UP000323067">
    <property type="component" value="Chromosome vii"/>
</dbReference>
<proteinExistence type="predicted"/>
<accession>A0A2H4SHU1</accession>
<dbReference type="VEuPathDB" id="FungiDB:A9K55_007540"/>
<dbReference type="AlphaFoldDB" id="A0A2H4SHU1"/>
<sequence>MYDKGDTYSSLAAVASKRHTRHPHDLSTCSSGFGRMATWPEAADPTVKIASIRFNTCFKTIHVDDKWLNITLDNSGHFDEPRANVSKNKYGVRGRTMKLEA</sequence>
<protein>
    <submittedName>
        <fullName evidence="1">Serine threonine</fullName>
    </submittedName>
</protein>
<evidence type="ECO:0000313" key="1">
    <source>
        <dbReference type="EMBL" id="ATY62666.1"/>
    </source>
</evidence>
<name>A0A2H4SHU1_CORMI</name>
<dbReference type="EMBL" id="CP023324">
    <property type="protein sequence ID" value="ATY62666.1"/>
    <property type="molecule type" value="Genomic_DNA"/>
</dbReference>
<evidence type="ECO:0000313" key="2">
    <source>
        <dbReference type="Proteomes" id="UP000323067"/>
    </source>
</evidence>
<organism evidence="1 2">
    <name type="scientific">Cordyceps militaris</name>
    <name type="common">Caterpillar fungus</name>
    <name type="synonym">Clavaria militaris</name>
    <dbReference type="NCBI Taxonomy" id="73501"/>
    <lineage>
        <taxon>Eukaryota</taxon>
        <taxon>Fungi</taxon>
        <taxon>Dikarya</taxon>
        <taxon>Ascomycota</taxon>
        <taxon>Pezizomycotina</taxon>
        <taxon>Sordariomycetes</taxon>
        <taxon>Hypocreomycetidae</taxon>
        <taxon>Hypocreales</taxon>
        <taxon>Cordycipitaceae</taxon>
        <taxon>Cordyceps</taxon>
    </lineage>
</organism>
<reference evidence="1 2" key="1">
    <citation type="journal article" date="2017" name="BMC Genomics">
        <title>Chromosome level assembly and secondary metabolite potential of the parasitic fungus Cordyceps militaris.</title>
        <authorList>
            <person name="Kramer G.J."/>
            <person name="Nodwell J.R."/>
        </authorList>
    </citation>
    <scope>NUCLEOTIDE SEQUENCE [LARGE SCALE GENOMIC DNA]</scope>
    <source>
        <strain evidence="1 2">ATCC 34164</strain>
    </source>
</reference>
<dbReference type="VEuPathDB" id="FungiDB:CCM_00060"/>
<gene>
    <name evidence="1" type="ORF">A9K55_007540</name>
</gene>